<accession>A0A173MZR8</accession>
<dbReference type="PROSITE" id="PS50919">
    <property type="entry name" value="MIR"/>
    <property type="match status" value="1"/>
</dbReference>
<dbReference type="InterPro" id="IPR000772">
    <property type="entry name" value="Ricin_B_lectin"/>
</dbReference>
<dbReference type="InterPro" id="IPR011050">
    <property type="entry name" value="Pectin_lyase_fold/virulence"/>
</dbReference>
<dbReference type="InterPro" id="IPR012334">
    <property type="entry name" value="Pectin_lyas_fold"/>
</dbReference>
<dbReference type="InterPro" id="IPR045032">
    <property type="entry name" value="PEL"/>
</dbReference>
<dbReference type="PANTHER" id="PTHR31683">
    <property type="entry name" value="PECTATE LYASE 18-RELATED"/>
    <property type="match status" value="1"/>
</dbReference>
<evidence type="ECO:0000259" key="2">
    <source>
        <dbReference type="PROSITE" id="PS50919"/>
    </source>
</evidence>
<evidence type="ECO:0000256" key="1">
    <source>
        <dbReference type="SAM" id="SignalP"/>
    </source>
</evidence>
<dbReference type="CDD" id="cd00161">
    <property type="entry name" value="beta-trefoil_Ricin-like"/>
    <property type="match status" value="1"/>
</dbReference>
<evidence type="ECO:0000313" key="3">
    <source>
        <dbReference type="EMBL" id="BAV13078.1"/>
    </source>
</evidence>
<reference evidence="3" key="1">
    <citation type="submission" date="2009-04" db="EMBL/GenBank/DDBJ databases">
        <title>Clostridium cellulovorans cellulosomal and noncellulosomal genes.</title>
        <authorList>
            <person name="Tamaru Y."/>
        </authorList>
    </citation>
    <scope>NUCLEOTIDE SEQUENCE</scope>
</reference>
<dbReference type="Gene3D" id="2.80.10.50">
    <property type="match status" value="2"/>
</dbReference>
<feature type="chain" id="PRO_5039397693" evidence="1">
    <location>
        <begin position="28"/>
        <end position="713"/>
    </location>
</feature>
<keyword evidence="1" id="KW-0732">Signal</keyword>
<dbReference type="InterPro" id="IPR016093">
    <property type="entry name" value="MIR_motif"/>
</dbReference>
<dbReference type="SUPFAM" id="SSF50370">
    <property type="entry name" value="Ricin B-like lectins"/>
    <property type="match status" value="1"/>
</dbReference>
<dbReference type="AlphaFoldDB" id="A0A173MZR8"/>
<dbReference type="GO" id="GO:0030570">
    <property type="term" value="F:pectate lyase activity"/>
    <property type="evidence" value="ECO:0007669"/>
    <property type="project" value="InterPro"/>
</dbReference>
<dbReference type="PROSITE" id="PS50231">
    <property type="entry name" value="RICIN_B_LECTIN"/>
    <property type="match status" value="1"/>
</dbReference>
<dbReference type="Pfam" id="PF14200">
    <property type="entry name" value="RicinB_lectin_2"/>
    <property type="match status" value="1"/>
</dbReference>
<feature type="domain" description="MIR" evidence="2">
    <location>
        <begin position="564"/>
        <end position="613"/>
    </location>
</feature>
<feature type="signal peptide" evidence="1">
    <location>
        <begin position="1"/>
        <end position="27"/>
    </location>
</feature>
<name>A0A173MZR8_CLOCL</name>
<protein>
    <submittedName>
        <fullName evidence="3">Pectate lyase</fullName>
    </submittedName>
</protein>
<dbReference type="SUPFAM" id="SSF51126">
    <property type="entry name" value="Pectin lyase-like"/>
    <property type="match status" value="1"/>
</dbReference>
<dbReference type="EMBL" id="AB499179">
    <property type="protein sequence ID" value="BAV13078.1"/>
    <property type="molecule type" value="Genomic_DNA"/>
</dbReference>
<dbReference type="PANTHER" id="PTHR31683:SF18">
    <property type="entry name" value="PECTATE LYASE 21-RELATED"/>
    <property type="match status" value="1"/>
</dbReference>
<dbReference type="Gene3D" id="2.160.20.10">
    <property type="entry name" value="Single-stranded right-handed beta-helix, Pectin lyase-like"/>
    <property type="match status" value="1"/>
</dbReference>
<organism evidence="3">
    <name type="scientific">Clostridium cellulovorans</name>
    <dbReference type="NCBI Taxonomy" id="1493"/>
    <lineage>
        <taxon>Bacteria</taxon>
        <taxon>Bacillati</taxon>
        <taxon>Bacillota</taxon>
        <taxon>Clostridia</taxon>
        <taxon>Eubacteriales</taxon>
        <taxon>Clostridiaceae</taxon>
        <taxon>Clostridium</taxon>
    </lineage>
</organism>
<sequence>MQFMKFRKIFSVALAGALLLTSTSLFGEGNVADAAVISSIPNTTRTLKSYDNSFLSVTGYASLSGGVKDRSSYVGTSYYRTVKTSREFLQALLDAKSGSVKVIEIAANLNLGWKELNLSSTEIQKYNFVAKYEDPTNGYTNPTLQANGVSKINVSDTNGLTIFSTSGSTIKHAELKLQSSANDIVIRNLNFDEMWQWDDVGNHKEVGWTFIKVNGANNVWIDHCKFAIGADGMVDIENGSSGLTFSWCKFGLEANTNPASDSAIYKSITYMEQKYTSNQLASTSLYYKMRKAGATPNQIMAYSAYHSKCHLVGSGDKDYVNYVDSNGKDYKDGNQRLRITLAYNQYSNVGQRVPMIRQGVGHMINCYIDDTTHMNLENSVSSFKANSTSLARGMNARNGASIAADTCVYNGVTEPIVGTELQGQDTSNMDPQWANLFKNAYNRNLIVNSQVTNANGTYTGSSWDNNGVNLFTKGFVWYNKSTLNKWAWSSSIVGAANMSKTKPPTTPFTFQYNYTEKLPYSYNAVPLNDVVQTVKQYSGASKVTLSAKDWLKTVYSTSSTPTTGSSVNVGSYYRIKNVNSGKYLSAPTDASGTKLVQTADKTQATSLWRIVAGDTGYVNLVAQVGSASKVIDIPGASTDNGVQLQIWGGTAGADWQQFKLKDNGDGTFGILTMISGGTQGLDVNAKSTAEGASVIQYNYAASANQKWVFEFVK</sequence>
<proteinExistence type="predicted"/>
<dbReference type="InterPro" id="IPR035992">
    <property type="entry name" value="Ricin_B-like_lectins"/>
</dbReference>
<gene>
    <name evidence="3" type="primary">PelB</name>
</gene>
<keyword evidence="3" id="KW-0456">Lyase</keyword>